<reference evidence="4 5" key="1">
    <citation type="journal article" date="2015" name="BMC Genomics">
        <title>Comparative genomics of Fructobacillus spp. and Leuconostoc spp. reveals niche-specific evolution of Fructobacillus spp.</title>
        <authorList>
            <person name="Endo A."/>
            <person name="Tanizawa Y."/>
            <person name="Tanaka N."/>
            <person name="Maeno S."/>
            <person name="Kumar H."/>
            <person name="Shiwa Y."/>
            <person name="Okada S."/>
            <person name="Yoshikawa H."/>
            <person name="Dicks L."/>
            <person name="Nakagawa J."/>
            <person name="Arita M."/>
        </authorList>
    </citation>
    <scope>NUCLEOTIDE SEQUENCE [LARGE SCALE GENOMIC DNA]</scope>
    <source>
        <strain evidence="4 5">DSM 15468</strain>
    </source>
</reference>
<name>A0A3F3GS80_9LACO</name>
<keyword evidence="3" id="KW-1133">Transmembrane helix</keyword>
<accession>A0A3F3GS80</accession>
<evidence type="ECO:0000256" key="2">
    <source>
        <dbReference type="ARBA" id="ARBA00023287"/>
    </source>
</evidence>
<evidence type="ECO:0000256" key="1">
    <source>
        <dbReference type="ARBA" id="ARBA00004241"/>
    </source>
</evidence>
<keyword evidence="2" id="KW-0178">Competence</keyword>
<evidence type="ECO:0000313" key="4">
    <source>
        <dbReference type="EMBL" id="GAP02474.1"/>
    </source>
</evidence>
<evidence type="ECO:0008006" key="6">
    <source>
        <dbReference type="Google" id="ProtNLM"/>
    </source>
</evidence>
<feature type="transmembrane region" description="Helical" evidence="3">
    <location>
        <begin position="7"/>
        <end position="30"/>
    </location>
</feature>
<dbReference type="InterPro" id="IPR045584">
    <property type="entry name" value="Pilin-like"/>
</dbReference>
<evidence type="ECO:0000313" key="5">
    <source>
        <dbReference type="Proteomes" id="UP000061227"/>
    </source>
</evidence>
<dbReference type="OrthoDB" id="2143818at2"/>
<dbReference type="STRING" id="220714.SAMN05660469_0429"/>
<organism evidence="4 5">
    <name type="scientific">Fructobacillus pseudoficulneus</name>
    <dbReference type="NCBI Taxonomy" id="220714"/>
    <lineage>
        <taxon>Bacteria</taxon>
        <taxon>Bacillati</taxon>
        <taxon>Bacillota</taxon>
        <taxon>Bacilli</taxon>
        <taxon>Lactobacillales</taxon>
        <taxon>Lactobacillaceae</taxon>
        <taxon>Fructobacillus</taxon>
    </lineage>
</organism>
<evidence type="ECO:0000256" key="3">
    <source>
        <dbReference type="SAM" id="Phobius"/>
    </source>
</evidence>
<dbReference type="Proteomes" id="UP000061227">
    <property type="component" value="Unassembled WGS sequence"/>
</dbReference>
<dbReference type="GO" id="GO:0030420">
    <property type="term" value="P:establishment of competence for transformation"/>
    <property type="evidence" value="ECO:0007669"/>
    <property type="project" value="UniProtKB-KW"/>
</dbReference>
<proteinExistence type="predicted"/>
<dbReference type="EMBL" id="DF968063">
    <property type="protein sequence ID" value="GAP02474.1"/>
    <property type="molecule type" value="Genomic_DNA"/>
</dbReference>
<dbReference type="RefSeq" id="WP_059376384.1">
    <property type="nucleotide sequence ID" value="NZ_DF968063.1"/>
</dbReference>
<dbReference type="SUPFAM" id="SSF54523">
    <property type="entry name" value="Pili subunits"/>
    <property type="match status" value="1"/>
</dbReference>
<keyword evidence="5" id="KW-1185">Reference proteome</keyword>
<dbReference type="InterPro" id="IPR012902">
    <property type="entry name" value="N_methyl_site"/>
</dbReference>
<protein>
    <recommendedName>
        <fullName evidence="6">Prepilin-type N-terminal cleavage/methylation domain-containing protein</fullName>
    </recommendedName>
</protein>
<dbReference type="GO" id="GO:0009986">
    <property type="term" value="C:cell surface"/>
    <property type="evidence" value="ECO:0007669"/>
    <property type="project" value="UniProtKB-SubCell"/>
</dbReference>
<sequence length="131" mass="14718">MKPKVEAFTLVEAVIALGIFSLLLGLGLAIRPQAHRQTVSQFEGQFASLYQRARLEAQSQQKKVALSFQEDGLAALGEKVLYPDNYRLLTVKDWFVQPTGYVAPDHVTWQNGSKKYRLIMQLGGGAYRFKT</sequence>
<dbReference type="AlphaFoldDB" id="A0A3F3GS80"/>
<keyword evidence="3" id="KW-0472">Membrane</keyword>
<keyword evidence="3" id="KW-0812">Transmembrane</keyword>
<dbReference type="Pfam" id="PF07963">
    <property type="entry name" value="N_methyl"/>
    <property type="match status" value="1"/>
</dbReference>
<comment type="subcellular location">
    <subcellularLocation>
        <location evidence="1">Cell surface</location>
    </subcellularLocation>
</comment>
<gene>
    <name evidence="4" type="ORF">FPFC_013570</name>
</gene>